<dbReference type="AlphaFoldDB" id="A0AAJ0U3P7"/>
<dbReference type="CDD" id="cd04486">
    <property type="entry name" value="YhcR_OBF_like"/>
    <property type="match status" value="1"/>
</dbReference>
<dbReference type="SUPFAM" id="SSF63446">
    <property type="entry name" value="Type I dockerin domain"/>
    <property type="match status" value="1"/>
</dbReference>
<proteinExistence type="predicted"/>
<dbReference type="CDD" id="cd14256">
    <property type="entry name" value="Dockerin_I"/>
    <property type="match status" value="1"/>
</dbReference>
<name>A0AAJ0U3P7_9GAMM</name>
<reference evidence="2" key="1">
    <citation type="submission" date="2017-08" db="EMBL/GenBank/DDBJ databases">
        <authorList>
            <person name="Imhoff J.F."/>
            <person name="Rahn T."/>
            <person name="Kuenzel S."/>
            <person name="Neulinger S.C."/>
        </authorList>
    </citation>
    <scope>NUCLEOTIDE SEQUENCE</scope>
    <source>
        <strain evidence="2">DSM 11080</strain>
    </source>
</reference>
<dbReference type="RefSeq" id="WP_200345903.1">
    <property type="nucleotide sequence ID" value="NZ_NRSJ01000013.1"/>
</dbReference>
<dbReference type="SUPFAM" id="SSF56219">
    <property type="entry name" value="DNase I-like"/>
    <property type="match status" value="1"/>
</dbReference>
<gene>
    <name evidence="2" type="ORF">CKO40_09140</name>
</gene>
<accession>A0AAJ0U3P7</accession>
<reference evidence="2" key="2">
    <citation type="journal article" date="2020" name="Microorganisms">
        <title>Osmotic Adaptation and Compatible Solute Biosynthesis of Phototrophic Bacteria as Revealed from Genome Analyses.</title>
        <authorList>
            <person name="Imhoff J.F."/>
            <person name="Rahn T."/>
            <person name="Kunzel S."/>
            <person name="Keller A."/>
            <person name="Neulinger S.C."/>
        </authorList>
    </citation>
    <scope>NUCLEOTIDE SEQUENCE</scope>
    <source>
        <strain evidence="2">DSM 11080</strain>
    </source>
</reference>
<sequence>MFSNRQRRIGTLVLVLDLGIGLIGTATAETVINEVVGSTTGADVEFVELYGVPGSSLAGISLIVVESDDIAANGAIDFQYDFATGDALGDNGFFLVGNDSVFATYGVAPNRTIEANAVENSSYTIALVQTSSIAGANVTGNEIVLDALGVFDGDAGDAFFFGAPVIGPDGRFLPAGGRRAADGIDTDTATDWVLADFFLTNNFPTAGTGDLGGNIASASIPEIQGAGHSSPFAGEEVTTDGVVTAVDSNGFYLQDPEGDGDLATSDALFVFTGSAPGVAVGDAVTVTGLVSEFIPGGPSTGNLSTTEIVGNPEVTITASGVALPAPVVIGNSGRIAPSENIDDDAFGAIAGLGDFDPTTDGIDFFESLEGMLVTAEDLVAVAGTNRFGEIFAANNQGSSATGLSLSGTLNISPDDFNPERIQVNDNSDIFDFAFPEVAVGDRLGDVTGVIGSSFGNFEIYPVEDFSANVVSADLLPGASNLFPEVRTLLVASYNVLNLDPNDADGDTDVADGRFDTIAEQIVQNLNAPDIIGLQEIQDNSGSVDDGTISADLTLQTLADAIVHAGGPAYAYLDNTFIGDNTSGGQPGANIRTAFLYNPARVSLVPRSIETIGSQEPGGAFFDARLPLVADFLFNGQAITVVVNHFSSKSGSAPILGVEQPFEARQEEVTVNGSLDERQTQSAAVQGFVGDLLAADPAAKIVVLGDFNEFEFVSPLLDLEDTGLTNLTWRLDENERYSFIFQGNSQSLDHILVSDSLVDAALFDIVHLNAEFAETASRASDHEPLLAALAFSALQGDADGNGVVNRADLNILRSYLRQPADNCKACDLDGDGVVSIRDARLLILELRQ</sequence>
<dbReference type="GO" id="GO:0004553">
    <property type="term" value="F:hydrolase activity, hydrolyzing O-glycosyl compounds"/>
    <property type="evidence" value="ECO:0007669"/>
    <property type="project" value="InterPro"/>
</dbReference>
<comment type="caution">
    <text evidence="2">The sequence shown here is derived from an EMBL/GenBank/DDBJ whole genome shotgun (WGS) entry which is preliminary data.</text>
</comment>
<keyword evidence="3" id="KW-1185">Reference proteome</keyword>
<dbReference type="InterPro" id="IPR005135">
    <property type="entry name" value="Endo/exonuclease/phosphatase"/>
</dbReference>
<organism evidence="2 3">
    <name type="scientific">Halochromatium glycolicum</name>
    <dbReference type="NCBI Taxonomy" id="85075"/>
    <lineage>
        <taxon>Bacteria</taxon>
        <taxon>Pseudomonadati</taxon>
        <taxon>Pseudomonadota</taxon>
        <taxon>Gammaproteobacteria</taxon>
        <taxon>Chromatiales</taxon>
        <taxon>Chromatiaceae</taxon>
        <taxon>Halochromatium</taxon>
    </lineage>
</organism>
<feature type="domain" description="Dockerin" evidence="1">
    <location>
        <begin position="790"/>
        <end position="847"/>
    </location>
</feature>
<dbReference type="InterPro" id="IPR036439">
    <property type="entry name" value="Dockerin_dom_sf"/>
</dbReference>
<protein>
    <recommendedName>
        <fullName evidence="1">Dockerin domain-containing protein</fullName>
    </recommendedName>
</protein>
<dbReference type="InterPro" id="IPR016134">
    <property type="entry name" value="Dockerin_dom"/>
</dbReference>
<dbReference type="InterPro" id="IPR018247">
    <property type="entry name" value="EF_Hand_1_Ca_BS"/>
</dbReference>
<dbReference type="CDD" id="cd10283">
    <property type="entry name" value="MnuA_DNase1-like"/>
    <property type="match status" value="1"/>
</dbReference>
<evidence type="ECO:0000259" key="1">
    <source>
        <dbReference type="PROSITE" id="PS51766"/>
    </source>
</evidence>
<dbReference type="Pfam" id="PF00404">
    <property type="entry name" value="Dockerin_1"/>
    <property type="match status" value="1"/>
</dbReference>
<evidence type="ECO:0000313" key="3">
    <source>
        <dbReference type="Proteomes" id="UP001296776"/>
    </source>
</evidence>
<dbReference type="PANTHER" id="PTHR42834">
    <property type="entry name" value="ENDONUCLEASE/EXONUCLEASE/PHOSPHATASE FAMILY PROTEIN (AFU_ORTHOLOGUE AFUA_3G09210)"/>
    <property type="match status" value="1"/>
</dbReference>
<dbReference type="PROSITE" id="PS00018">
    <property type="entry name" value="EF_HAND_1"/>
    <property type="match status" value="1"/>
</dbReference>
<dbReference type="InterPro" id="IPR002105">
    <property type="entry name" value="Dockerin_1_rpt"/>
</dbReference>
<evidence type="ECO:0000313" key="2">
    <source>
        <dbReference type="EMBL" id="MBK1704696.1"/>
    </source>
</evidence>
<dbReference type="InterPro" id="IPR036691">
    <property type="entry name" value="Endo/exonu/phosph_ase_sf"/>
</dbReference>
<dbReference type="PROSITE" id="PS51766">
    <property type="entry name" value="DOCKERIN"/>
    <property type="match status" value="1"/>
</dbReference>
<dbReference type="PANTHER" id="PTHR42834:SF1">
    <property type="entry name" value="ENDONUCLEASE_EXONUCLEASE_PHOSPHATASE FAMILY PROTEIN (AFU_ORTHOLOGUE AFUA_3G09210)"/>
    <property type="match status" value="1"/>
</dbReference>
<dbReference type="EMBL" id="NRSJ01000013">
    <property type="protein sequence ID" value="MBK1704696.1"/>
    <property type="molecule type" value="Genomic_DNA"/>
</dbReference>
<dbReference type="Gene3D" id="3.60.10.10">
    <property type="entry name" value="Endonuclease/exonuclease/phosphatase"/>
    <property type="match status" value="1"/>
</dbReference>
<dbReference type="Pfam" id="PF03372">
    <property type="entry name" value="Exo_endo_phos"/>
    <property type="match status" value="1"/>
</dbReference>
<dbReference type="Gene3D" id="1.10.1330.10">
    <property type="entry name" value="Dockerin domain"/>
    <property type="match status" value="1"/>
</dbReference>
<dbReference type="Proteomes" id="UP001296776">
    <property type="component" value="Unassembled WGS sequence"/>
</dbReference>
<dbReference type="GO" id="GO:0000272">
    <property type="term" value="P:polysaccharide catabolic process"/>
    <property type="evidence" value="ECO:0007669"/>
    <property type="project" value="InterPro"/>
</dbReference>